<proteinExistence type="predicted"/>
<gene>
    <name evidence="2" type="ORF">C7455_10156</name>
</gene>
<name>A0A316GNV2_9RHOB</name>
<dbReference type="CDD" id="cd06588">
    <property type="entry name" value="PhnB_like"/>
    <property type="match status" value="1"/>
</dbReference>
<protein>
    <submittedName>
        <fullName evidence="2">Putative 3-demethylubiquinone-9 3-methyltransferase (Glyoxalase superfamily)</fullName>
    </submittedName>
</protein>
<dbReference type="RefSeq" id="WP_109663951.1">
    <property type="nucleotide sequence ID" value="NZ_QGGW01000001.1"/>
</dbReference>
<reference evidence="2 3" key="1">
    <citation type="submission" date="2018-05" db="EMBL/GenBank/DDBJ databases">
        <title>Genomic Encyclopedia of Type Strains, Phase IV (KMG-IV): sequencing the most valuable type-strain genomes for metagenomic binning, comparative biology and taxonomic classification.</title>
        <authorList>
            <person name="Goeker M."/>
        </authorList>
    </citation>
    <scope>NUCLEOTIDE SEQUENCE [LARGE SCALE GENOMIC DNA]</scope>
    <source>
        <strain evidence="2 3">DSM 16097</strain>
    </source>
</reference>
<dbReference type="AlphaFoldDB" id="A0A316GNV2"/>
<keyword evidence="2" id="KW-0830">Ubiquinone</keyword>
<keyword evidence="2" id="KW-0808">Transferase</keyword>
<sequence length="152" mass="16320">MPHKVRTCLWFEKDGLAAARFYTGLVPDSVLETDAPEGSNPIIVAFSLGGVPYQILNGGPHHRLTPAASIVVTTRDQPETDRMWDALTADGGAPGRCGWLTDRWGVSWQIVPEALPRLLGAPERAAAGRAQAAMMEMNKIDIAALVAAFDTP</sequence>
<dbReference type="Gene3D" id="3.10.180.10">
    <property type="entry name" value="2,3-Dihydroxybiphenyl 1,2-Dioxygenase, domain 1"/>
    <property type="match status" value="1"/>
</dbReference>
<feature type="domain" description="PhnB-like" evidence="1">
    <location>
        <begin position="4"/>
        <end position="111"/>
    </location>
</feature>
<dbReference type="PANTHER" id="PTHR33990">
    <property type="entry name" value="PROTEIN YJDN-RELATED"/>
    <property type="match status" value="1"/>
</dbReference>
<dbReference type="GO" id="GO:0008168">
    <property type="term" value="F:methyltransferase activity"/>
    <property type="evidence" value="ECO:0007669"/>
    <property type="project" value="UniProtKB-KW"/>
</dbReference>
<evidence type="ECO:0000313" key="3">
    <source>
        <dbReference type="Proteomes" id="UP000245708"/>
    </source>
</evidence>
<dbReference type="InterPro" id="IPR028973">
    <property type="entry name" value="PhnB-like"/>
</dbReference>
<dbReference type="PIRSF" id="PIRSF021700">
    <property type="entry name" value="3_dmu_93_MTrfase"/>
    <property type="match status" value="1"/>
</dbReference>
<dbReference type="GO" id="GO:0032259">
    <property type="term" value="P:methylation"/>
    <property type="evidence" value="ECO:0007669"/>
    <property type="project" value="UniProtKB-KW"/>
</dbReference>
<dbReference type="Pfam" id="PF06983">
    <property type="entry name" value="3-dmu-9_3-mt"/>
    <property type="match status" value="1"/>
</dbReference>
<keyword evidence="3" id="KW-1185">Reference proteome</keyword>
<dbReference type="SUPFAM" id="SSF54593">
    <property type="entry name" value="Glyoxalase/Bleomycin resistance protein/Dihydroxybiphenyl dioxygenase"/>
    <property type="match status" value="1"/>
</dbReference>
<dbReference type="OrthoDB" id="9806473at2"/>
<accession>A0A316GNV2</accession>
<dbReference type="InterPro" id="IPR009725">
    <property type="entry name" value="3_dmu_93_MTrfase"/>
</dbReference>
<keyword evidence="2" id="KW-0489">Methyltransferase</keyword>
<dbReference type="Proteomes" id="UP000245708">
    <property type="component" value="Unassembled WGS sequence"/>
</dbReference>
<dbReference type="PANTHER" id="PTHR33990:SF2">
    <property type="entry name" value="PHNB-LIKE DOMAIN-CONTAINING PROTEIN"/>
    <property type="match status" value="1"/>
</dbReference>
<dbReference type="InterPro" id="IPR029068">
    <property type="entry name" value="Glyas_Bleomycin-R_OHBP_Dase"/>
</dbReference>
<evidence type="ECO:0000313" key="2">
    <source>
        <dbReference type="EMBL" id="PWK62031.1"/>
    </source>
</evidence>
<organism evidence="2 3">
    <name type="scientific">Roseicyclus mahoneyensis</name>
    <dbReference type="NCBI Taxonomy" id="164332"/>
    <lineage>
        <taxon>Bacteria</taxon>
        <taxon>Pseudomonadati</taxon>
        <taxon>Pseudomonadota</taxon>
        <taxon>Alphaproteobacteria</taxon>
        <taxon>Rhodobacterales</taxon>
        <taxon>Roseobacteraceae</taxon>
        <taxon>Roseicyclus</taxon>
    </lineage>
</organism>
<evidence type="ECO:0000259" key="1">
    <source>
        <dbReference type="Pfam" id="PF06983"/>
    </source>
</evidence>
<dbReference type="EMBL" id="QGGW01000001">
    <property type="protein sequence ID" value="PWK62031.1"/>
    <property type="molecule type" value="Genomic_DNA"/>
</dbReference>
<comment type="caution">
    <text evidence="2">The sequence shown here is derived from an EMBL/GenBank/DDBJ whole genome shotgun (WGS) entry which is preliminary data.</text>
</comment>